<dbReference type="Proteomes" id="UP000613768">
    <property type="component" value="Unassembled WGS sequence"/>
</dbReference>
<evidence type="ECO:0000256" key="5">
    <source>
        <dbReference type="PROSITE-ProRule" id="PRU10141"/>
    </source>
</evidence>
<dbReference type="RefSeq" id="WP_192030485.1">
    <property type="nucleotide sequence ID" value="NZ_JACYTR010000039.1"/>
</dbReference>
<dbReference type="PROSITE" id="PS00107">
    <property type="entry name" value="PROTEIN_KINASE_ATP"/>
    <property type="match status" value="1"/>
</dbReference>
<keyword evidence="7" id="KW-0723">Serine/threonine-protein kinase</keyword>
<feature type="binding site" evidence="5">
    <location>
        <position position="69"/>
    </location>
    <ligand>
        <name>ATP</name>
        <dbReference type="ChEBI" id="CHEBI:30616"/>
    </ligand>
</feature>
<dbReference type="PROSITE" id="PS50011">
    <property type="entry name" value="PROTEIN_KINASE_DOM"/>
    <property type="match status" value="1"/>
</dbReference>
<gene>
    <name evidence="7" type="ORF">IFO71_15085</name>
</gene>
<dbReference type="Gene3D" id="1.10.510.10">
    <property type="entry name" value="Transferase(Phosphotransferase) domain 1"/>
    <property type="match status" value="1"/>
</dbReference>
<dbReference type="SMART" id="SM00220">
    <property type="entry name" value="S_TKc"/>
    <property type="match status" value="1"/>
</dbReference>
<keyword evidence="4 5" id="KW-0067">ATP-binding</keyword>
<proteinExistence type="predicted"/>
<name>A0AAW3ZPF3_9GAMM</name>
<keyword evidence="2 5" id="KW-0547">Nucleotide-binding</keyword>
<dbReference type="PANTHER" id="PTHR43289">
    <property type="entry name" value="MITOGEN-ACTIVATED PROTEIN KINASE KINASE KINASE 20-RELATED"/>
    <property type="match status" value="1"/>
</dbReference>
<dbReference type="InterPro" id="IPR008271">
    <property type="entry name" value="Ser/Thr_kinase_AS"/>
</dbReference>
<dbReference type="GO" id="GO:0004674">
    <property type="term" value="F:protein serine/threonine kinase activity"/>
    <property type="evidence" value="ECO:0007669"/>
    <property type="project" value="UniProtKB-KW"/>
</dbReference>
<evidence type="ECO:0000313" key="8">
    <source>
        <dbReference type="Proteomes" id="UP000613768"/>
    </source>
</evidence>
<protein>
    <submittedName>
        <fullName evidence="7">Serine/threonine protein kinase</fullName>
    </submittedName>
</protein>
<accession>A0AAW3ZPF3</accession>
<dbReference type="GO" id="GO:0005524">
    <property type="term" value="F:ATP binding"/>
    <property type="evidence" value="ECO:0007669"/>
    <property type="project" value="UniProtKB-UniRule"/>
</dbReference>
<dbReference type="EMBL" id="JACYTR010000039">
    <property type="protein sequence ID" value="MBD8527064.1"/>
    <property type="molecule type" value="Genomic_DNA"/>
</dbReference>
<dbReference type="AlphaFoldDB" id="A0AAW3ZPF3"/>
<dbReference type="CDD" id="cd14014">
    <property type="entry name" value="STKc_PknB_like"/>
    <property type="match status" value="1"/>
</dbReference>
<dbReference type="PANTHER" id="PTHR43289:SF34">
    <property type="entry name" value="SERINE_THREONINE-PROTEIN KINASE YBDM-RELATED"/>
    <property type="match status" value="1"/>
</dbReference>
<dbReference type="Gene3D" id="1.25.40.10">
    <property type="entry name" value="Tetratricopeptide repeat domain"/>
    <property type="match status" value="2"/>
</dbReference>
<keyword evidence="8" id="KW-1185">Reference proteome</keyword>
<keyword evidence="3 7" id="KW-0418">Kinase</keyword>
<keyword evidence="1" id="KW-0808">Transferase</keyword>
<comment type="caution">
    <text evidence="7">The sequence shown here is derived from an EMBL/GenBank/DDBJ whole genome shotgun (WGS) entry which is preliminary data.</text>
</comment>
<dbReference type="InterPro" id="IPR000719">
    <property type="entry name" value="Prot_kinase_dom"/>
</dbReference>
<dbReference type="Pfam" id="PF13374">
    <property type="entry name" value="TPR_10"/>
    <property type="match status" value="1"/>
</dbReference>
<dbReference type="SUPFAM" id="SSF48452">
    <property type="entry name" value="TPR-like"/>
    <property type="match status" value="2"/>
</dbReference>
<reference evidence="7 8" key="1">
    <citation type="submission" date="2020-09" db="EMBL/GenBank/DDBJ databases">
        <title>Pseudoxanthomonas sp. CAU 1598 isolated from sand of Yaerae Beach.</title>
        <authorList>
            <person name="Kim W."/>
        </authorList>
    </citation>
    <scope>NUCLEOTIDE SEQUENCE [LARGE SCALE GENOMIC DNA]</scope>
    <source>
        <strain evidence="7 8">CAU 1598</strain>
    </source>
</reference>
<dbReference type="Pfam" id="PF00069">
    <property type="entry name" value="Pkinase"/>
    <property type="match status" value="1"/>
</dbReference>
<dbReference type="InterPro" id="IPR011990">
    <property type="entry name" value="TPR-like_helical_dom_sf"/>
</dbReference>
<evidence type="ECO:0000256" key="3">
    <source>
        <dbReference type="ARBA" id="ARBA00022777"/>
    </source>
</evidence>
<dbReference type="InterPro" id="IPR011009">
    <property type="entry name" value="Kinase-like_dom_sf"/>
</dbReference>
<feature type="domain" description="Protein kinase" evidence="6">
    <location>
        <begin position="38"/>
        <end position="318"/>
    </location>
</feature>
<dbReference type="PROSITE" id="PS00108">
    <property type="entry name" value="PROTEIN_KINASE_ST"/>
    <property type="match status" value="1"/>
</dbReference>
<evidence type="ECO:0000313" key="7">
    <source>
        <dbReference type="EMBL" id="MBD8527064.1"/>
    </source>
</evidence>
<evidence type="ECO:0000256" key="2">
    <source>
        <dbReference type="ARBA" id="ARBA00022741"/>
    </source>
</evidence>
<dbReference type="InterPro" id="IPR017441">
    <property type="entry name" value="Protein_kinase_ATP_BS"/>
</dbReference>
<dbReference type="SUPFAM" id="SSF56112">
    <property type="entry name" value="Protein kinase-like (PK-like)"/>
    <property type="match status" value="1"/>
</dbReference>
<dbReference type="InterPro" id="IPR019734">
    <property type="entry name" value="TPR_rpt"/>
</dbReference>
<organism evidence="7 8">
    <name type="scientific">Pseudomarimonas arenosa</name>
    <dbReference type="NCBI Taxonomy" id="2774145"/>
    <lineage>
        <taxon>Bacteria</taxon>
        <taxon>Pseudomonadati</taxon>
        <taxon>Pseudomonadota</taxon>
        <taxon>Gammaproteobacteria</taxon>
        <taxon>Lysobacterales</taxon>
        <taxon>Lysobacteraceae</taxon>
        <taxon>Pseudomarimonas</taxon>
    </lineage>
</organism>
<dbReference type="SMART" id="SM00028">
    <property type="entry name" value="TPR"/>
    <property type="match status" value="4"/>
</dbReference>
<dbReference type="Pfam" id="PF13424">
    <property type="entry name" value="TPR_12"/>
    <property type="match status" value="1"/>
</dbReference>
<evidence type="ECO:0000259" key="6">
    <source>
        <dbReference type="PROSITE" id="PS50011"/>
    </source>
</evidence>
<sequence length="887" mass="98869">MSGITPEQLFQTGGGARSVLEAEQRQWHTLVGERVGVYVLRELIGEGGMSVVFRAERGDGTIERQVAIKFLRLAQTPEQLLTEARAVSSLRHPNVVSLLDVGRWREGIPYLVLELVSGRPLNTYIAQQRPALQRRLQLWLQVADAVACAHRHFIAHRDIKPGNVLVDDDGQPRLLDFGIARALSETAGSQVDLGAGKGTPYYAAPEMLLSEESDYDAAQADQFALGVLLAEMLLDERPPRAEHDGSALTSLRSVWDGWGEQRRQRQLAHLGGFAHWTRHSLRCAFSDIVHRATQVEPARRYSDVSALIDDMRAWQEFRPLRARPRGAAYRAVKWLLRNRWASVGALLLAVGAGAFQLNTWRLQQQTLAALQVAEAQRQRATTVNQVLMELLTSADPGESGQRDISLLQSIERSAPMLDQALRDEPELEVTLRLTLGTIYRTVGLFDRADASLQRALLLLEARAASLQDERRLVLLELGRLREDQGEMGEAEAMFRAALGDPTLPSVDEHWAAVEAADALAARLARRAAYDEARAWFLRADSTSRKLIAKNGERDTLAAAANHHARGALVAYLLGELSLSEQRAELALGYGRRAYGERSLQVANILVQRAQSFYQRGDYARTEADGRVAMAIFAELLGEAHPKRADAAYMLGQALKVQGHDAEAEQLYTLALSIRRHQQGADHPEVARILTMLTYLLYDQGRAEEAQRASAESLRIFKQALGETNPLTLQAEQLNALSMALDHNADFVALDARMQSVNRSMAEVHGRDNYRNGYTLRLYARFLLWHRRRPDLSLPVAERAIEVLAPHVRDGEYALIDLRLLHTESLIRLGRTDEAIPLFELAFENAAPLLKTQRHLCAQLQTIQGLLGAQTRKLVPSVLDEDCPAIHH</sequence>
<evidence type="ECO:0000256" key="4">
    <source>
        <dbReference type="ARBA" id="ARBA00022840"/>
    </source>
</evidence>
<evidence type="ECO:0000256" key="1">
    <source>
        <dbReference type="ARBA" id="ARBA00022679"/>
    </source>
</evidence>